<dbReference type="PANTHER" id="PTHR23048:SF59">
    <property type="entry name" value="EF-HAND SUPERFAMILY PROTEIN"/>
    <property type="match status" value="1"/>
</dbReference>
<reference evidence="5 6" key="1">
    <citation type="submission" date="2019-04" db="EMBL/GenBank/DDBJ databases">
        <title>Friends and foes A comparative genomics studyof 23 Aspergillus species from section Flavi.</title>
        <authorList>
            <consortium name="DOE Joint Genome Institute"/>
            <person name="Kjaerbolling I."/>
            <person name="Vesth T."/>
            <person name="Frisvad J.C."/>
            <person name="Nybo J.L."/>
            <person name="Theobald S."/>
            <person name="Kildgaard S."/>
            <person name="Isbrandt T."/>
            <person name="Kuo A."/>
            <person name="Sato A."/>
            <person name="Lyhne E.K."/>
            <person name="Kogle M.E."/>
            <person name="Wiebenga A."/>
            <person name="Kun R.S."/>
            <person name="Lubbers R.J."/>
            <person name="Makela M.R."/>
            <person name="Barry K."/>
            <person name="Chovatia M."/>
            <person name="Clum A."/>
            <person name="Daum C."/>
            <person name="Haridas S."/>
            <person name="He G."/>
            <person name="LaButti K."/>
            <person name="Lipzen A."/>
            <person name="Mondo S."/>
            <person name="Riley R."/>
            <person name="Salamov A."/>
            <person name="Simmons B.A."/>
            <person name="Magnuson J.K."/>
            <person name="Henrissat B."/>
            <person name="Mortensen U.H."/>
            <person name="Larsen T.O."/>
            <person name="Devries R.P."/>
            <person name="Grigoriev I.V."/>
            <person name="Machida M."/>
            <person name="Baker S.E."/>
            <person name="Andersen M.R."/>
        </authorList>
    </citation>
    <scope>NUCLEOTIDE SEQUENCE [LARGE SCALE GENOMIC DNA]</scope>
    <source>
        <strain evidence="5 6">IBT 29228</strain>
    </source>
</reference>
<dbReference type="Gene3D" id="1.10.238.10">
    <property type="entry name" value="EF-hand"/>
    <property type="match status" value="1"/>
</dbReference>
<evidence type="ECO:0000256" key="3">
    <source>
        <dbReference type="ARBA" id="ARBA00022837"/>
    </source>
</evidence>
<dbReference type="InterPro" id="IPR050230">
    <property type="entry name" value="CALM/Myosin/TropC-like"/>
</dbReference>
<dbReference type="SUPFAM" id="SSF47473">
    <property type="entry name" value="EF-hand"/>
    <property type="match status" value="1"/>
</dbReference>
<keyword evidence="2" id="KW-0677">Repeat</keyword>
<evidence type="ECO:0000313" key="5">
    <source>
        <dbReference type="EMBL" id="KAE8380900.1"/>
    </source>
</evidence>
<protein>
    <recommendedName>
        <fullName evidence="1">Calmodulin</fullName>
    </recommendedName>
</protein>
<dbReference type="PANTHER" id="PTHR23048">
    <property type="entry name" value="MYOSIN LIGHT CHAIN 1, 3"/>
    <property type="match status" value="1"/>
</dbReference>
<proteinExistence type="predicted"/>
<evidence type="ECO:0000256" key="4">
    <source>
        <dbReference type="SAM" id="MobiDB-lite"/>
    </source>
</evidence>
<feature type="region of interest" description="Disordered" evidence="4">
    <location>
        <begin position="1"/>
        <end position="27"/>
    </location>
</feature>
<dbReference type="OrthoDB" id="26525at2759"/>
<sequence length="187" mass="20308">MPPKKRSAPSAPRKARQSKLAKANDISADEENEIKEVFHLFSTSAAEFDNEKEGVIAREDVRKALVALGLAPSDSKELHDILSAVDPTATGYALYEPFVSVAAAKLRSRDEDAMVAEVDAAYQLFTRNTDGPITLGHLRRIARDLKEDGLGDDLLRDMILEANGGAGIEAGVSLEQFHEVMTRAGVF</sequence>
<name>A0A5N7BGL3_9EURO</name>
<dbReference type="AlphaFoldDB" id="A0A5N7BGL3"/>
<evidence type="ECO:0000256" key="1">
    <source>
        <dbReference type="ARBA" id="ARBA00020786"/>
    </source>
</evidence>
<dbReference type="Proteomes" id="UP000326198">
    <property type="component" value="Unassembled WGS sequence"/>
</dbReference>
<accession>A0A5N7BGL3</accession>
<organism evidence="5 6">
    <name type="scientific">Aspergillus bertholletiae</name>
    <dbReference type="NCBI Taxonomy" id="1226010"/>
    <lineage>
        <taxon>Eukaryota</taxon>
        <taxon>Fungi</taxon>
        <taxon>Dikarya</taxon>
        <taxon>Ascomycota</taxon>
        <taxon>Pezizomycotina</taxon>
        <taxon>Eurotiomycetes</taxon>
        <taxon>Eurotiomycetidae</taxon>
        <taxon>Eurotiales</taxon>
        <taxon>Aspergillaceae</taxon>
        <taxon>Aspergillus</taxon>
        <taxon>Aspergillus subgen. Circumdati</taxon>
    </lineage>
</organism>
<keyword evidence="6" id="KW-1185">Reference proteome</keyword>
<feature type="compositionally biased region" description="Basic residues" evidence="4">
    <location>
        <begin position="1"/>
        <end position="19"/>
    </location>
</feature>
<evidence type="ECO:0000256" key="2">
    <source>
        <dbReference type="ARBA" id="ARBA00022737"/>
    </source>
</evidence>
<keyword evidence="3" id="KW-0106">Calcium</keyword>
<dbReference type="GO" id="GO:0016460">
    <property type="term" value="C:myosin II complex"/>
    <property type="evidence" value="ECO:0007669"/>
    <property type="project" value="TreeGrafter"/>
</dbReference>
<evidence type="ECO:0000313" key="6">
    <source>
        <dbReference type="Proteomes" id="UP000326198"/>
    </source>
</evidence>
<dbReference type="EMBL" id="ML736176">
    <property type="protein sequence ID" value="KAE8380900.1"/>
    <property type="molecule type" value="Genomic_DNA"/>
</dbReference>
<dbReference type="InterPro" id="IPR011992">
    <property type="entry name" value="EF-hand-dom_pair"/>
</dbReference>
<gene>
    <name evidence="5" type="ORF">BDV26DRAFT_256474</name>
</gene>